<keyword evidence="4" id="KW-1185">Reference proteome</keyword>
<dbReference type="InterPro" id="IPR011011">
    <property type="entry name" value="Znf_FYVE_PHD"/>
</dbReference>
<accession>A0A9P8VU84</accession>
<protein>
    <recommendedName>
        <fullName evidence="2">BAH domain-containing protein</fullName>
    </recommendedName>
</protein>
<feature type="region of interest" description="Disordered" evidence="1">
    <location>
        <begin position="370"/>
        <end position="389"/>
    </location>
</feature>
<dbReference type="CDD" id="cd04370">
    <property type="entry name" value="BAH"/>
    <property type="match status" value="1"/>
</dbReference>
<dbReference type="PANTHER" id="PTHR46364">
    <property type="entry name" value="OS08G0421900 PROTEIN"/>
    <property type="match status" value="1"/>
</dbReference>
<dbReference type="EMBL" id="JAGPYM010000047">
    <property type="protein sequence ID" value="KAH6872034.1"/>
    <property type="molecule type" value="Genomic_DNA"/>
</dbReference>
<dbReference type="InterPro" id="IPR001025">
    <property type="entry name" value="BAH_dom"/>
</dbReference>
<dbReference type="AlphaFoldDB" id="A0A9P8VU84"/>
<feature type="domain" description="BAH" evidence="2">
    <location>
        <begin position="134"/>
        <end position="260"/>
    </location>
</feature>
<gene>
    <name evidence="3" type="ORF">B0T10DRAFT_499817</name>
</gene>
<evidence type="ECO:0000313" key="4">
    <source>
        <dbReference type="Proteomes" id="UP000777438"/>
    </source>
</evidence>
<reference evidence="3 4" key="1">
    <citation type="journal article" date="2021" name="Nat. Commun.">
        <title>Genetic determinants of endophytism in the Arabidopsis root mycobiome.</title>
        <authorList>
            <person name="Mesny F."/>
            <person name="Miyauchi S."/>
            <person name="Thiergart T."/>
            <person name="Pickel B."/>
            <person name="Atanasova L."/>
            <person name="Karlsson M."/>
            <person name="Huettel B."/>
            <person name="Barry K.W."/>
            <person name="Haridas S."/>
            <person name="Chen C."/>
            <person name="Bauer D."/>
            <person name="Andreopoulos W."/>
            <person name="Pangilinan J."/>
            <person name="LaButti K."/>
            <person name="Riley R."/>
            <person name="Lipzen A."/>
            <person name="Clum A."/>
            <person name="Drula E."/>
            <person name="Henrissat B."/>
            <person name="Kohler A."/>
            <person name="Grigoriev I.V."/>
            <person name="Martin F.M."/>
            <person name="Hacquard S."/>
        </authorList>
    </citation>
    <scope>NUCLEOTIDE SEQUENCE [LARGE SCALE GENOMIC DNA]</scope>
    <source>
        <strain evidence="3 4">MPI-CAGE-CH-0241</strain>
    </source>
</reference>
<comment type="caution">
    <text evidence="3">The sequence shown here is derived from an EMBL/GenBank/DDBJ whole genome shotgun (WGS) entry which is preliminary data.</text>
</comment>
<sequence length="441" mass="49873">MPEYFVPSYTATISPFSLSSSITTLAMGPRKRSRPVEDYRTQCPFKVILSNKPLRADYDRDGKKRGKCTGRNNAQHQTFHFFEDSSLDVNYIVNRIDEVGSNVRWQAMTRYSTFVLNKVRYAKDDFVRVANEWTIERQRAAVSSAKDGRTKVLEKDWAARILDIRATDEHHVYALVCWMYSPDELSTGTICGKKSIQGRQPYHGLNELIASNHMDIINVVSVIEPAAVSHWSESDEEDLMNKLYWRQTYNCLNSQLSPAKLVCECMSPENPDAVLIGCSSTTCGEWMHQECLHDDVLMRVYNQLGTDKPRLIEPMSSMGDDSVTSSARPLSSEGVAKEALQLISDEVQNGVRVLEATIETLEAAGPRTKKFGTDAQRKPPANKNRKESADFKPYVGPFRATLILDEGLTKWKICDSRDNILDGEKTWEEKAYCLLCGVIIN</sequence>
<name>A0A9P8VU84_9HYPO</name>
<dbReference type="PROSITE" id="PS51038">
    <property type="entry name" value="BAH"/>
    <property type="match status" value="1"/>
</dbReference>
<dbReference type="OrthoDB" id="5079729at2759"/>
<dbReference type="SUPFAM" id="SSF57903">
    <property type="entry name" value="FYVE/PHD zinc finger"/>
    <property type="match status" value="1"/>
</dbReference>
<evidence type="ECO:0000313" key="3">
    <source>
        <dbReference type="EMBL" id="KAH6872034.1"/>
    </source>
</evidence>
<dbReference type="GO" id="GO:0003682">
    <property type="term" value="F:chromatin binding"/>
    <property type="evidence" value="ECO:0007669"/>
    <property type="project" value="InterPro"/>
</dbReference>
<dbReference type="InterPro" id="IPR043151">
    <property type="entry name" value="BAH_sf"/>
</dbReference>
<dbReference type="Gene3D" id="2.30.30.490">
    <property type="match status" value="1"/>
</dbReference>
<proteinExistence type="predicted"/>
<dbReference type="Proteomes" id="UP000777438">
    <property type="component" value="Unassembled WGS sequence"/>
</dbReference>
<organism evidence="3 4">
    <name type="scientific">Thelonectria olida</name>
    <dbReference type="NCBI Taxonomy" id="1576542"/>
    <lineage>
        <taxon>Eukaryota</taxon>
        <taxon>Fungi</taxon>
        <taxon>Dikarya</taxon>
        <taxon>Ascomycota</taxon>
        <taxon>Pezizomycotina</taxon>
        <taxon>Sordariomycetes</taxon>
        <taxon>Hypocreomycetidae</taxon>
        <taxon>Hypocreales</taxon>
        <taxon>Nectriaceae</taxon>
        <taxon>Thelonectria</taxon>
    </lineage>
</organism>
<evidence type="ECO:0000259" key="2">
    <source>
        <dbReference type="PROSITE" id="PS51038"/>
    </source>
</evidence>
<evidence type="ECO:0000256" key="1">
    <source>
        <dbReference type="SAM" id="MobiDB-lite"/>
    </source>
</evidence>